<proteinExistence type="predicted"/>
<protein>
    <submittedName>
        <fullName evidence="2">Deoxyguanosinetriphosphate triphosphohydrolase</fullName>
        <ecNumber evidence="2">3.1.5.1</ecNumber>
    </submittedName>
</protein>
<sequence length="411" mass="47085">MNKKKIINDPVYGFITIQSDLIYDLIAHPYFQRLRNIKQLGMTHLVYPGAVHTRFHHALGAMHLMNLAIETLRWKGHHITEEEEEGAKVAILLHDIGHGPYSHALENTIVNGISHENISMLMMNNLNKEFDHKLDLAIQIFQNTYSKPFLHQLVSGQLDTDRMDYLNRDSFFTGVSEGIIGFDRIIKMLNIYGGSLVVEEKGVYSVEKFLVARRIMYWQVYLHKTSVSAEHLLVNILRKAKSLSNEGHDLFATPSLHHFLTQTITKKDFEENPLHLHHFSNLDDHDIYSAVKVWVTEKDSVLSQLCNNLLTRSLYHVEISHVPFSNERVERLKQEASALLNIENQDIKYFVFTDTITNHAYKASDGSINILMKDGTINDITAAADNSILEGLSKTVKKHILCYTKELNNAK</sequence>
<organism evidence="2 3">
    <name type="scientific">Arcticibacter svalbardensis MN12-7</name>
    <dbReference type="NCBI Taxonomy" id="1150600"/>
    <lineage>
        <taxon>Bacteria</taxon>
        <taxon>Pseudomonadati</taxon>
        <taxon>Bacteroidota</taxon>
        <taxon>Sphingobacteriia</taxon>
        <taxon>Sphingobacteriales</taxon>
        <taxon>Sphingobacteriaceae</taxon>
        <taxon>Arcticibacter</taxon>
    </lineage>
</organism>
<dbReference type="Proteomes" id="UP000014174">
    <property type="component" value="Unassembled WGS sequence"/>
</dbReference>
<dbReference type="Pfam" id="PF19276">
    <property type="entry name" value="HD_assoc_2"/>
    <property type="match status" value="1"/>
</dbReference>
<dbReference type="PANTHER" id="PTHR11373:SF4">
    <property type="entry name" value="DEOXYNUCLEOSIDE TRIPHOSPHATE TRIPHOSPHOHYDROLASE SAMHD1"/>
    <property type="match status" value="1"/>
</dbReference>
<dbReference type="InterPro" id="IPR003607">
    <property type="entry name" value="HD/PDEase_dom"/>
</dbReference>
<dbReference type="SUPFAM" id="SSF109604">
    <property type="entry name" value="HD-domain/PDEase-like"/>
    <property type="match status" value="1"/>
</dbReference>
<dbReference type="OrthoDB" id="9803619at2"/>
<dbReference type="EMBL" id="AQPN01000085">
    <property type="protein sequence ID" value="EOR94427.1"/>
    <property type="molecule type" value="Genomic_DNA"/>
</dbReference>
<dbReference type="eggNOG" id="COG1078">
    <property type="taxonomic scope" value="Bacteria"/>
</dbReference>
<dbReference type="EC" id="3.1.5.1" evidence="2"/>
<dbReference type="STRING" id="1150600.ADIARSV_2416"/>
<name>R9GRF3_9SPHI</name>
<gene>
    <name evidence="2" type="ORF">ADIARSV_2416</name>
</gene>
<dbReference type="PANTHER" id="PTHR11373">
    <property type="entry name" value="DEOXYNUCLEOSIDE TRIPHOSPHATE TRIPHOSPHOHYDROLASE"/>
    <property type="match status" value="1"/>
</dbReference>
<dbReference type="InterPro" id="IPR045509">
    <property type="entry name" value="HD_assoc_2"/>
</dbReference>
<evidence type="ECO:0000313" key="3">
    <source>
        <dbReference type="Proteomes" id="UP000014174"/>
    </source>
</evidence>
<comment type="caution">
    <text evidence="2">The sequence shown here is derived from an EMBL/GenBank/DDBJ whole genome shotgun (WGS) entry which is preliminary data.</text>
</comment>
<dbReference type="Gene3D" id="1.10.3210.10">
    <property type="entry name" value="Hypothetical protein af1432"/>
    <property type="match status" value="1"/>
</dbReference>
<dbReference type="CDD" id="cd00077">
    <property type="entry name" value="HDc"/>
    <property type="match status" value="1"/>
</dbReference>
<dbReference type="GO" id="GO:0006203">
    <property type="term" value="P:dGTP catabolic process"/>
    <property type="evidence" value="ECO:0007669"/>
    <property type="project" value="TreeGrafter"/>
</dbReference>
<keyword evidence="3" id="KW-1185">Reference proteome</keyword>
<dbReference type="SMART" id="SM00471">
    <property type="entry name" value="HDc"/>
    <property type="match status" value="1"/>
</dbReference>
<feature type="domain" description="HD/PDEase" evidence="1">
    <location>
        <begin position="50"/>
        <end position="175"/>
    </location>
</feature>
<dbReference type="GO" id="GO:0008832">
    <property type="term" value="F:dGTPase activity"/>
    <property type="evidence" value="ECO:0007669"/>
    <property type="project" value="UniProtKB-EC"/>
</dbReference>
<dbReference type="AlphaFoldDB" id="R9GRF3"/>
<reference evidence="2 3" key="1">
    <citation type="journal article" date="2013" name="Genome Announc.">
        <title>Draft Genome Sequence of Arcticibacter svalbardensis Strain MN12-7T, a Member of the Family Sphingobacteriaceae Isolated from an Arctic Soil Sample.</title>
        <authorList>
            <person name="Shivaji S."/>
            <person name="Ara S."/>
            <person name="Prasad S."/>
            <person name="Manasa B.P."/>
            <person name="Begum Z."/>
            <person name="Singh A."/>
            <person name="Kumar Pinnaka A."/>
        </authorList>
    </citation>
    <scope>NUCLEOTIDE SEQUENCE [LARGE SCALE GENOMIC DNA]</scope>
    <source>
        <strain evidence="2 3">MN12-7</strain>
    </source>
</reference>
<dbReference type="PATRIC" id="fig|1150600.3.peg.2390"/>
<accession>R9GRF3</accession>
<evidence type="ECO:0000259" key="1">
    <source>
        <dbReference type="SMART" id="SM00471"/>
    </source>
</evidence>
<keyword evidence="2" id="KW-0378">Hydrolase</keyword>
<evidence type="ECO:0000313" key="2">
    <source>
        <dbReference type="EMBL" id="EOR94427.1"/>
    </source>
</evidence>
<dbReference type="InterPro" id="IPR006674">
    <property type="entry name" value="HD_domain"/>
</dbReference>
<dbReference type="RefSeq" id="WP_016195647.1">
    <property type="nucleotide sequence ID" value="NZ_AQPN01000085.1"/>
</dbReference>
<dbReference type="InterPro" id="IPR050135">
    <property type="entry name" value="dGTPase-like"/>
</dbReference>
<dbReference type="Pfam" id="PF01966">
    <property type="entry name" value="HD"/>
    <property type="match status" value="1"/>
</dbReference>